<dbReference type="RefSeq" id="WP_224607868.1">
    <property type="nucleotide sequence ID" value="NZ_JAIQXV010000007.1"/>
</dbReference>
<protein>
    <submittedName>
        <fullName evidence="1">Helix-turn-helix domain-containing protein</fullName>
    </submittedName>
</protein>
<dbReference type="Proteomes" id="UP001596317">
    <property type="component" value="Unassembled WGS sequence"/>
</dbReference>
<proteinExistence type="predicted"/>
<reference evidence="2" key="1">
    <citation type="journal article" date="2019" name="Int. J. Syst. Evol. Microbiol.">
        <title>The Global Catalogue of Microorganisms (GCM) 10K type strain sequencing project: providing services to taxonomists for standard genome sequencing and annotation.</title>
        <authorList>
            <consortium name="The Broad Institute Genomics Platform"/>
            <consortium name="The Broad Institute Genome Sequencing Center for Infectious Disease"/>
            <person name="Wu L."/>
            <person name="Ma J."/>
        </authorList>
    </citation>
    <scope>NUCLEOTIDE SEQUENCE [LARGE SCALE GENOMIC DNA]</scope>
    <source>
        <strain evidence="2">CCUG 63830</strain>
    </source>
</reference>
<accession>A0ABW1ZK01</accession>
<gene>
    <name evidence="1" type="ORF">ACFP90_06985</name>
</gene>
<dbReference type="EMBL" id="JBHSWB010000001">
    <property type="protein sequence ID" value="MFC6660130.1"/>
    <property type="molecule type" value="Genomic_DNA"/>
</dbReference>
<keyword evidence="2" id="KW-1185">Reference proteome</keyword>
<name>A0ABW1ZK01_9DEIO</name>
<comment type="caution">
    <text evidence="1">The sequence shown here is derived from an EMBL/GenBank/DDBJ whole genome shotgun (WGS) entry which is preliminary data.</text>
</comment>
<organism evidence="1 2">
    <name type="scientific">Deinococcus multiflagellatus</name>
    <dbReference type="NCBI Taxonomy" id="1656887"/>
    <lineage>
        <taxon>Bacteria</taxon>
        <taxon>Thermotogati</taxon>
        <taxon>Deinococcota</taxon>
        <taxon>Deinococci</taxon>
        <taxon>Deinococcales</taxon>
        <taxon>Deinococcaceae</taxon>
        <taxon>Deinococcus</taxon>
    </lineage>
</organism>
<evidence type="ECO:0000313" key="2">
    <source>
        <dbReference type="Proteomes" id="UP001596317"/>
    </source>
</evidence>
<evidence type="ECO:0000313" key="1">
    <source>
        <dbReference type="EMBL" id="MFC6660130.1"/>
    </source>
</evidence>
<sequence>MTWPELETILRGHAAQQPRGFAAQLARKLEIKPPTVAQVLAGEKRIPPDWLGPMLELMGLELVVQPKS</sequence>